<comment type="caution">
    <text evidence="2">The sequence shown here is derived from an EMBL/GenBank/DDBJ whole genome shotgun (WGS) entry which is preliminary data.</text>
</comment>
<feature type="compositionally biased region" description="Acidic residues" evidence="1">
    <location>
        <begin position="79"/>
        <end position="93"/>
    </location>
</feature>
<sequence>MYLMEFVLEMLENHQTREVQEEQEEVVFADPRDVECPNELEIDNQENQNGQQIDHQEEDEMGNENDENEIDTPEKPLEDTELYDQMEEAVPEN</sequence>
<feature type="region of interest" description="Disordered" evidence="1">
    <location>
        <begin position="19"/>
        <end position="93"/>
    </location>
</feature>
<gene>
    <name evidence="2" type="primary">Cnig_chr_V.g21501</name>
    <name evidence="2" type="ORF">B9Z55_021501</name>
</gene>
<accession>A0A2G5TSB4</accession>
<dbReference type="Proteomes" id="UP000230233">
    <property type="component" value="Chromosome V"/>
</dbReference>
<evidence type="ECO:0000313" key="2">
    <source>
        <dbReference type="EMBL" id="PIC30162.1"/>
    </source>
</evidence>
<reference evidence="3" key="1">
    <citation type="submission" date="2017-10" db="EMBL/GenBank/DDBJ databases">
        <title>Rapid genome shrinkage in a self-fertile nematode reveals novel sperm competition proteins.</title>
        <authorList>
            <person name="Yin D."/>
            <person name="Schwarz E.M."/>
            <person name="Thomas C.G."/>
            <person name="Felde R.L."/>
            <person name="Korf I.F."/>
            <person name="Cutter A.D."/>
            <person name="Schartner C.M."/>
            <person name="Ralston E.J."/>
            <person name="Meyer B.J."/>
            <person name="Haag E.S."/>
        </authorList>
    </citation>
    <scope>NUCLEOTIDE SEQUENCE [LARGE SCALE GENOMIC DNA]</scope>
    <source>
        <strain evidence="3">JU1422</strain>
    </source>
</reference>
<keyword evidence="3" id="KW-1185">Reference proteome</keyword>
<organism evidence="2 3">
    <name type="scientific">Caenorhabditis nigoni</name>
    <dbReference type="NCBI Taxonomy" id="1611254"/>
    <lineage>
        <taxon>Eukaryota</taxon>
        <taxon>Metazoa</taxon>
        <taxon>Ecdysozoa</taxon>
        <taxon>Nematoda</taxon>
        <taxon>Chromadorea</taxon>
        <taxon>Rhabditida</taxon>
        <taxon>Rhabditina</taxon>
        <taxon>Rhabditomorpha</taxon>
        <taxon>Rhabditoidea</taxon>
        <taxon>Rhabditidae</taxon>
        <taxon>Peloderinae</taxon>
        <taxon>Caenorhabditis</taxon>
    </lineage>
</organism>
<name>A0A2G5TSB4_9PELO</name>
<dbReference type="EMBL" id="PDUG01000005">
    <property type="protein sequence ID" value="PIC30162.1"/>
    <property type="molecule type" value="Genomic_DNA"/>
</dbReference>
<evidence type="ECO:0000313" key="3">
    <source>
        <dbReference type="Proteomes" id="UP000230233"/>
    </source>
</evidence>
<proteinExistence type="predicted"/>
<evidence type="ECO:0000256" key="1">
    <source>
        <dbReference type="SAM" id="MobiDB-lite"/>
    </source>
</evidence>
<dbReference type="AlphaFoldDB" id="A0A2G5TSB4"/>
<feature type="compositionally biased region" description="Acidic residues" evidence="1">
    <location>
        <begin position="56"/>
        <end position="71"/>
    </location>
</feature>
<protein>
    <submittedName>
        <fullName evidence="2">Uncharacterized protein</fullName>
    </submittedName>
</protein>